<evidence type="ECO:0000256" key="2">
    <source>
        <dbReference type="ARBA" id="ARBA00004123"/>
    </source>
</evidence>
<feature type="compositionally biased region" description="Acidic residues" evidence="13">
    <location>
        <begin position="368"/>
        <end position="381"/>
    </location>
</feature>
<evidence type="ECO:0000256" key="12">
    <source>
        <dbReference type="SAM" id="Coils"/>
    </source>
</evidence>
<dbReference type="PRINTS" id="PR00066">
    <property type="entry name" value="XRODRMPGMNTG"/>
</dbReference>
<sequence length="1184" mass="131635">MGVKGLWTLLEPAARPVRLESLANKRLAIDASIWLYQLLKAMKDDEGDPLEDAHILGFYRRICKLLYYGIRPVFVFDGGAPELKRLTIDERQSMRMSRSQDAKRAAQQLLQTQLKLQALNGSPAKGKQSASLPKEAGPGTPSPAKKRKRDEYELPPMTQSVLDTREENLRDLRMAHPDDLRQLVRMVARYPETLGNLDDIDVDIESDEFKALSPEDQHDIIVALKLRSRQTSHDRLQGMLDSSQNALDFSKQQIDLLVKRNNLTQQWLQVTGHGHRMSSLSSSGPASKVSSGRIIGERNREYVLIKNDNDVGGFTLRMGGGDSSTDRGELGDANNPIVVKGSSSPIRRSGSDNSSSRHSSRAGSVSQDDGDDTESDSDMFEDVPPAVHSGIQSLSSRTDTGSYTSAQSTGGGPMHLDASSLPQPLAAQPVLSGYDHQFPQNPAAQTRSFGLQHTEPASPIDYVGLDESQGIRVTDAQHTDIDYYMPESEIDEDDYSQVYEISSDDENASSDFESNGIGDLVNGDGDIDDTYLVEQRRRQEMQLRREQDDMAILALPIPEFLDTWMRLITPEILGFDSTTAETMQKWLLDEPIPLLEGISWRVSRRLEKLPDIADLSARWDGIGDIRREQIAALQPKFAYLSLMANYLGFVLRWKQMRIALQSNGQSTGPVSTYSEDTTKPTADLSSIQNIQAGIDIVPEDQDAPNAYRQTIFEKSRLLAEYENDNSATSEADQKLEPRENQGAKRVRNMDSDTEEDISDVDDIEPEAQEIIDADLDAEEGKSVVSLDGDNDNDGDDDHGDDDEDMDVDLDTGKAKQLELLRDEQDEYKLFVKKLKAPEDIPAISALSYESMRGELEKELQSLRSRVRDSTRDASGVGADMVEDIRMMLSLFGIPYITAPMEAEAQCAVLINSGLVDGMVTDDSDAFLFASSADTSVYRHFFQKDRFVEMYASKNIYHDSSLAQRDFIFLAYLLGSDYTVGIKGIGPVLAMEALAEFGPGADQTKVISDDEESIIDALQTFGNWCQSVIDVLPGLEIPKELLGTAQKRRLAHVVRKATIPAAFPDPRVVRAYLHPQVDDSEEAFSWGFPKTDLLRQFLGDRLGWSFEKTNETLVPLVRKMTEEKTDGRAGRNQLTLDAYAVSNANTTVHHSKRIGKAISSHRKHANNDTSPKSSKESLASRRSLI</sequence>
<evidence type="ECO:0000256" key="8">
    <source>
        <dbReference type="ARBA" id="ARBA00022801"/>
    </source>
</evidence>
<comment type="similarity">
    <text evidence="3">Belongs to the XPG/RAD2 endonuclease family. XPG subfamily.</text>
</comment>
<dbReference type="GO" id="GO:0016788">
    <property type="term" value="F:hydrolase activity, acting on ester bonds"/>
    <property type="evidence" value="ECO:0007669"/>
    <property type="project" value="InterPro"/>
</dbReference>
<gene>
    <name evidence="16" type="primary">RAD2</name>
    <name evidence="16" type="ORF">LPJ53_000693</name>
</gene>
<dbReference type="InterPro" id="IPR029060">
    <property type="entry name" value="PIN-like_dom_sf"/>
</dbReference>
<feature type="compositionally biased region" description="Acidic residues" evidence="13">
    <location>
        <begin position="788"/>
        <end position="808"/>
    </location>
</feature>
<evidence type="ECO:0000256" key="5">
    <source>
        <dbReference type="ARBA" id="ARBA00022723"/>
    </source>
</evidence>
<dbReference type="InterPro" id="IPR006084">
    <property type="entry name" value="XPG/Rad2"/>
</dbReference>
<evidence type="ECO:0000259" key="14">
    <source>
        <dbReference type="SMART" id="SM00484"/>
    </source>
</evidence>
<keyword evidence="9" id="KW-0460">Magnesium</keyword>
<feature type="compositionally biased region" description="Polar residues" evidence="13">
    <location>
        <begin position="390"/>
        <end position="408"/>
    </location>
</feature>
<keyword evidence="12" id="KW-0175">Coiled coil</keyword>
<dbReference type="SMART" id="SM00279">
    <property type="entry name" value="HhH2"/>
    <property type="match status" value="1"/>
</dbReference>
<evidence type="ECO:0000313" key="17">
    <source>
        <dbReference type="Proteomes" id="UP001149813"/>
    </source>
</evidence>
<dbReference type="OrthoDB" id="31113at2759"/>
<evidence type="ECO:0000256" key="7">
    <source>
        <dbReference type="ARBA" id="ARBA00022763"/>
    </source>
</evidence>
<dbReference type="PANTHER" id="PTHR16171:SF7">
    <property type="entry name" value="DNA REPAIR PROTEIN RAD2"/>
    <property type="match status" value="1"/>
</dbReference>
<dbReference type="Pfam" id="PF00752">
    <property type="entry name" value="XPG_N"/>
    <property type="match status" value="1"/>
</dbReference>
<protein>
    <submittedName>
        <fullName evidence="16">DNA repair protein rad2</fullName>
    </submittedName>
</protein>
<name>A0A9W7Y825_9FUNG</name>
<dbReference type="GO" id="GO:0004520">
    <property type="term" value="F:DNA endonuclease activity"/>
    <property type="evidence" value="ECO:0007669"/>
    <property type="project" value="TreeGrafter"/>
</dbReference>
<evidence type="ECO:0000256" key="10">
    <source>
        <dbReference type="ARBA" id="ARBA00023204"/>
    </source>
</evidence>
<evidence type="ECO:0000259" key="15">
    <source>
        <dbReference type="SMART" id="SM00485"/>
    </source>
</evidence>
<organism evidence="16 17">
    <name type="scientific">Coemansia erecta</name>
    <dbReference type="NCBI Taxonomy" id="147472"/>
    <lineage>
        <taxon>Eukaryota</taxon>
        <taxon>Fungi</taxon>
        <taxon>Fungi incertae sedis</taxon>
        <taxon>Zoopagomycota</taxon>
        <taxon>Kickxellomycotina</taxon>
        <taxon>Kickxellomycetes</taxon>
        <taxon>Kickxellales</taxon>
        <taxon>Kickxellaceae</taxon>
        <taxon>Coemansia</taxon>
    </lineage>
</organism>
<accession>A0A9W7Y825</accession>
<feature type="region of interest" description="Disordered" evidence="13">
    <location>
        <begin position="316"/>
        <end position="420"/>
    </location>
</feature>
<dbReference type="InterPro" id="IPR036279">
    <property type="entry name" value="5-3_exonuclease_C_sf"/>
</dbReference>
<dbReference type="CDD" id="cd09868">
    <property type="entry name" value="PIN_XPG_RAD2"/>
    <property type="match status" value="2"/>
</dbReference>
<dbReference type="InterPro" id="IPR019974">
    <property type="entry name" value="XPG_CS"/>
</dbReference>
<keyword evidence="6" id="KW-0255">Endonuclease</keyword>
<feature type="region of interest" description="Disordered" evidence="13">
    <location>
        <begin position="1156"/>
        <end position="1184"/>
    </location>
</feature>
<reference evidence="16" key="1">
    <citation type="submission" date="2022-07" db="EMBL/GenBank/DDBJ databases">
        <title>Phylogenomic reconstructions and comparative analyses of Kickxellomycotina fungi.</title>
        <authorList>
            <person name="Reynolds N.K."/>
            <person name="Stajich J.E."/>
            <person name="Barry K."/>
            <person name="Grigoriev I.V."/>
            <person name="Crous P."/>
            <person name="Smith M.E."/>
        </authorList>
    </citation>
    <scope>NUCLEOTIDE SEQUENCE</scope>
    <source>
        <strain evidence="16">NBRC 32514</strain>
    </source>
</reference>
<dbReference type="InterPro" id="IPR006085">
    <property type="entry name" value="XPG_DNA_repair_N"/>
</dbReference>
<feature type="coiled-coil region" evidence="12">
    <location>
        <begin position="845"/>
        <end position="872"/>
    </location>
</feature>
<evidence type="ECO:0000256" key="4">
    <source>
        <dbReference type="ARBA" id="ARBA00022722"/>
    </source>
</evidence>
<comment type="caution">
    <text evidence="16">The sequence shown here is derived from an EMBL/GenBank/DDBJ whole genome shotgun (WGS) entry which is preliminary data.</text>
</comment>
<comment type="subcellular location">
    <subcellularLocation>
        <location evidence="2">Nucleus</location>
    </subcellularLocation>
</comment>
<keyword evidence="11" id="KW-0539">Nucleus</keyword>
<dbReference type="InterPro" id="IPR006086">
    <property type="entry name" value="XPG-I_dom"/>
</dbReference>
<evidence type="ECO:0000256" key="9">
    <source>
        <dbReference type="ARBA" id="ARBA00022842"/>
    </source>
</evidence>
<dbReference type="PANTHER" id="PTHR16171">
    <property type="entry name" value="DNA REPAIR PROTEIN COMPLEMENTING XP-G CELLS-RELATED"/>
    <property type="match status" value="1"/>
</dbReference>
<dbReference type="GO" id="GO:0046872">
    <property type="term" value="F:metal ion binding"/>
    <property type="evidence" value="ECO:0007669"/>
    <property type="project" value="UniProtKB-KW"/>
</dbReference>
<dbReference type="Gene3D" id="3.40.50.1010">
    <property type="entry name" value="5'-nuclease"/>
    <property type="match status" value="2"/>
</dbReference>
<feature type="region of interest" description="Disordered" evidence="13">
    <location>
        <begin position="121"/>
        <end position="162"/>
    </location>
</feature>
<dbReference type="GO" id="GO:0006289">
    <property type="term" value="P:nucleotide-excision repair"/>
    <property type="evidence" value="ECO:0007669"/>
    <property type="project" value="InterPro"/>
</dbReference>
<dbReference type="PROSITE" id="PS00842">
    <property type="entry name" value="XPG_2"/>
    <property type="match status" value="1"/>
</dbReference>
<comment type="cofactor">
    <cofactor evidence="1">
        <name>Mg(2+)</name>
        <dbReference type="ChEBI" id="CHEBI:18420"/>
    </cofactor>
</comment>
<feature type="region of interest" description="Disordered" evidence="13">
    <location>
        <begin position="722"/>
        <end position="808"/>
    </location>
</feature>
<dbReference type="SMART" id="SM00485">
    <property type="entry name" value="XPGN"/>
    <property type="match status" value="1"/>
</dbReference>
<dbReference type="PROSITE" id="PS00841">
    <property type="entry name" value="XPG_1"/>
    <property type="match status" value="1"/>
</dbReference>
<keyword evidence="7" id="KW-0227">DNA damage</keyword>
<evidence type="ECO:0000256" key="13">
    <source>
        <dbReference type="SAM" id="MobiDB-lite"/>
    </source>
</evidence>
<proteinExistence type="inferred from homology"/>
<feature type="compositionally biased region" description="Acidic residues" evidence="13">
    <location>
        <begin position="751"/>
        <end position="777"/>
    </location>
</feature>
<dbReference type="Pfam" id="PF00867">
    <property type="entry name" value="XPG_I"/>
    <property type="match status" value="1"/>
</dbReference>
<feature type="domain" description="XPG N-terminal" evidence="15">
    <location>
        <begin position="1"/>
        <end position="98"/>
    </location>
</feature>
<dbReference type="GO" id="GO:0003697">
    <property type="term" value="F:single-stranded DNA binding"/>
    <property type="evidence" value="ECO:0007669"/>
    <property type="project" value="InterPro"/>
</dbReference>
<feature type="domain" description="XPG-I" evidence="14">
    <location>
        <begin position="889"/>
        <end position="961"/>
    </location>
</feature>
<dbReference type="GO" id="GO:0005634">
    <property type="term" value="C:nucleus"/>
    <property type="evidence" value="ECO:0007669"/>
    <property type="project" value="UniProtKB-SubCell"/>
</dbReference>
<keyword evidence="8" id="KW-0378">Hydrolase</keyword>
<evidence type="ECO:0000256" key="1">
    <source>
        <dbReference type="ARBA" id="ARBA00001946"/>
    </source>
</evidence>
<dbReference type="SUPFAM" id="SSF88723">
    <property type="entry name" value="PIN domain-like"/>
    <property type="match status" value="1"/>
</dbReference>
<evidence type="ECO:0000256" key="3">
    <source>
        <dbReference type="ARBA" id="ARBA00005283"/>
    </source>
</evidence>
<dbReference type="InterPro" id="IPR008918">
    <property type="entry name" value="HhH2"/>
</dbReference>
<dbReference type="AlphaFoldDB" id="A0A9W7Y825"/>
<feature type="compositionally biased region" description="Low complexity" evidence="13">
    <location>
        <begin position="341"/>
        <end position="367"/>
    </location>
</feature>
<dbReference type="SMART" id="SM00484">
    <property type="entry name" value="XPGI"/>
    <property type="match status" value="1"/>
</dbReference>
<evidence type="ECO:0000313" key="16">
    <source>
        <dbReference type="EMBL" id="KAJ1725130.1"/>
    </source>
</evidence>
<dbReference type="Gene3D" id="1.10.150.20">
    <property type="entry name" value="5' to 3' exonuclease, C-terminal subdomain"/>
    <property type="match status" value="1"/>
</dbReference>
<dbReference type="InterPro" id="IPR001044">
    <property type="entry name" value="XPG/Rad2_eukaryotes"/>
</dbReference>
<dbReference type="EMBL" id="JANBOJ010000012">
    <property type="protein sequence ID" value="KAJ1725130.1"/>
    <property type="molecule type" value="Genomic_DNA"/>
</dbReference>
<dbReference type="PRINTS" id="PR00853">
    <property type="entry name" value="XPGRADSUPER"/>
</dbReference>
<keyword evidence="4" id="KW-0540">Nuclease</keyword>
<keyword evidence="17" id="KW-1185">Reference proteome</keyword>
<dbReference type="Proteomes" id="UP001149813">
    <property type="component" value="Unassembled WGS sequence"/>
</dbReference>
<keyword evidence="5" id="KW-0479">Metal-binding</keyword>
<dbReference type="SUPFAM" id="SSF47807">
    <property type="entry name" value="5' to 3' exonuclease, C-terminal subdomain"/>
    <property type="match status" value="1"/>
</dbReference>
<evidence type="ECO:0000256" key="11">
    <source>
        <dbReference type="ARBA" id="ARBA00023242"/>
    </source>
</evidence>
<feature type="compositionally biased region" description="Basic and acidic residues" evidence="13">
    <location>
        <begin position="731"/>
        <end position="750"/>
    </location>
</feature>
<evidence type="ECO:0000256" key="6">
    <source>
        <dbReference type="ARBA" id="ARBA00022759"/>
    </source>
</evidence>
<keyword evidence="10" id="KW-0234">DNA repair</keyword>